<feature type="region of interest" description="Disordered" evidence="1">
    <location>
        <begin position="59"/>
        <end position="93"/>
    </location>
</feature>
<feature type="compositionally biased region" description="Pro residues" evidence="1">
    <location>
        <begin position="65"/>
        <end position="82"/>
    </location>
</feature>
<feature type="compositionally biased region" description="Basic and acidic residues" evidence="1">
    <location>
        <begin position="172"/>
        <end position="186"/>
    </location>
</feature>
<name>A0A7S4T7R1_9DINO</name>
<dbReference type="AlphaFoldDB" id="A0A7S4T7R1"/>
<organism evidence="2">
    <name type="scientific">Alexandrium monilatum</name>
    <dbReference type="NCBI Taxonomy" id="311494"/>
    <lineage>
        <taxon>Eukaryota</taxon>
        <taxon>Sar</taxon>
        <taxon>Alveolata</taxon>
        <taxon>Dinophyceae</taxon>
        <taxon>Gonyaulacales</taxon>
        <taxon>Pyrocystaceae</taxon>
        <taxon>Alexandrium</taxon>
    </lineage>
</organism>
<feature type="region of interest" description="Disordered" evidence="1">
    <location>
        <begin position="1"/>
        <end position="28"/>
    </location>
</feature>
<sequence length="199" mass="21814">MHSPPPRGLSAKQAMAMSSNGSETHSEVDYTISDVGSLNARGSRLVQLFERRRAAAERALGPAMDLPPPRARLPYPRPPTPPGAETDAWRGAASRMERPAVLRLLNAMQDRLEREETRRKKVEARAEARRPVLRPGDKSWSLASLSLHEQALARAAAKNLGVWPKGAAGCRAPEREHALPKRRVLDRPMSASPAPMATD</sequence>
<feature type="region of interest" description="Disordered" evidence="1">
    <location>
        <begin position="168"/>
        <end position="199"/>
    </location>
</feature>
<dbReference type="EMBL" id="HBNR01089308">
    <property type="protein sequence ID" value="CAE4667886.1"/>
    <property type="molecule type" value="Transcribed_RNA"/>
</dbReference>
<accession>A0A7S4T7R1</accession>
<protein>
    <submittedName>
        <fullName evidence="2">Uncharacterized protein</fullName>
    </submittedName>
</protein>
<proteinExistence type="predicted"/>
<evidence type="ECO:0000313" key="2">
    <source>
        <dbReference type="EMBL" id="CAE4667886.1"/>
    </source>
</evidence>
<evidence type="ECO:0000256" key="1">
    <source>
        <dbReference type="SAM" id="MobiDB-lite"/>
    </source>
</evidence>
<gene>
    <name evidence="2" type="ORF">AMON00008_LOCUS64063</name>
</gene>
<reference evidence="2" key="1">
    <citation type="submission" date="2021-01" db="EMBL/GenBank/DDBJ databases">
        <authorList>
            <person name="Corre E."/>
            <person name="Pelletier E."/>
            <person name="Niang G."/>
            <person name="Scheremetjew M."/>
            <person name="Finn R."/>
            <person name="Kale V."/>
            <person name="Holt S."/>
            <person name="Cochrane G."/>
            <person name="Meng A."/>
            <person name="Brown T."/>
            <person name="Cohen L."/>
        </authorList>
    </citation>
    <scope>NUCLEOTIDE SEQUENCE</scope>
    <source>
        <strain evidence="2">CCMP3105</strain>
    </source>
</reference>